<dbReference type="PROSITE" id="PS00061">
    <property type="entry name" value="ADH_SHORT"/>
    <property type="match status" value="1"/>
</dbReference>
<evidence type="ECO:0000313" key="2">
    <source>
        <dbReference type="EMBL" id="PVD21740.1"/>
    </source>
</evidence>
<organism evidence="2 3">
    <name type="scientific">Pomacea canaliculata</name>
    <name type="common">Golden apple snail</name>
    <dbReference type="NCBI Taxonomy" id="400727"/>
    <lineage>
        <taxon>Eukaryota</taxon>
        <taxon>Metazoa</taxon>
        <taxon>Spiralia</taxon>
        <taxon>Lophotrochozoa</taxon>
        <taxon>Mollusca</taxon>
        <taxon>Gastropoda</taxon>
        <taxon>Caenogastropoda</taxon>
        <taxon>Architaenioglossa</taxon>
        <taxon>Ampullarioidea</taxon>
        <taxon>Ampullariidae</taxon>
        <taxon>Pomacea</taxon>
    </lineage>
</organism>
<dbReference type="NCBIfam" id="NF005559">
    <property type="entry name" value="PRK07231.1"/>
    <property type="match status" value="1"/>
</dbReference>
<dbReference type="PANTHER" id="PTHR43975:SF2">
    <property type="entry name" value="EG:BACR7A4.14 PROTEIN-RELATED"/>
    <property type="match status" value="1"/>
</dbReference>
<dbReference type="Pfam" id="PF13561">
    <property type="entry name" value="adh_short_C2"/>
    <property type="match status" value="1"/>
</dbReference>
<proteinExistence type="predicted"/>
<dbReference type="PRINTS" id="PR00081">
    <property type="entry name" value="GDHRDH"/>
</dbReference>
<accession>A0A2T7NKP4</accession>
<dbReference type="GO" id="GO:0016491">
    <property type="term" value="F:oxidoreductase activity"/>
    <property type="evidence" value="ECO:0007669"/>
    <property type="project" value="UniProtKB-KW"/>
</dbReference>
<dbReference type="OrthoDB" id="6046936at2759"/>
<dbReference type="Proteomes" id="UP000245119">
    <property type="component" value="Linkage Group LG11"/>
</dbReference>
<dbReference type="SUPFAM" id="SSF51735">
    <property type="entry name" value="NAD(P)-binding Rossmann-fold domains"/>
    <property type="match status" value="1"/>
</dbReference>
<comment type="caution">
    <text evidence="2">The sequence shown here is derived from an EMBL/GenBank/DDBJ whole genome shotgun (WGS) entry which is preliminary data.</text>
</comment>
<dbReference type="PRINTS" id="PR00080">
    <property type="entry name" value="SDRFAMILY"/>
</dbReference>
<evidence type="ECO:0000256" key="1">
    <source>
        <dbReference type="ARBA" id="ARBA00023002"/>
    </source>
</evidence>
<dbReference type="InterPro" id="IPR020904">
    <property type="entry name" value="Sc_DH/Rdtase_CS"/>
</dbReference>
<dbReference type="InterPro" id="IPR036291">
    <property type="entry name" value="NAD(P)-bd_dom_sf"/>
</dbReference>
<gene>
    <name evidence="2" type="ORF">C0Q70_17540</name>
</gene>
<dbReference type="InterPro" id="IPR002347">
    <property type="entry name" value="SDR_fam"/>
</dbReference>
<dbReference type="FunFam" id="3.40.50.720:FF:000084">
    <property type="entry name" value="Short-chain dehydrogenase reductase"/>
    <property type="match status" value="1"/>
</dbReference>
<dbReference type="AlphaFoldDB" id="A0A2T7NKP4"/>
<keyword evidence="1" id="KW-0560">Oxidoreductase</keyword>
<reference evidence="2 3" key="1">
    <citation type="submission" date="2018-04" db="EMBL/GenBank/DDBJ databases">
        <title>The genome of golden apple snail Pomacea canaliculata provides insight into stress tolerance and invasive adaptation.</title>
        <authorList>
            <person name="Liu C."/>
            <person name="Liu B."/>
            <person name="Ren Y."/>
            <person name="Zhang Y."/>
            <person name="Wang H."/>
            <person name="Li S."/>
            <person name="Jiang F."/>
            <person name="Yin L."/>
            <person name="Zhang G."/>
            <person name="Qian W."/>
            <person name="Fan W."/>
        </authorList>
    </citation>
    <scope>NUCLEOTIDE SEQUENCE [LARGE SCALE GENOMIC DNA]</scope>
    <source>
        <strain evidence="2">SZHN2017</strain>
        <tissue evidence="2">Muscle</tissue>
    </source>
</reference>
<keyword evidence="3" id="KW-1185">Reference proteome</keyword>
<protein>
    <submittedName>
        <fullName evidence="2">Uncharacterized protein</fullName>
    </submittedName>
</protein>
<dbReference type="STRING" id="400727.A0A2T7NKP4"/>
<name>A0A2T7NKP4_POMCA</name>
<dbReference type="EMBL" id="PZQS01000011">
    <property type="protein sequence ID" value="PVD21740.1"/>
    <property type="molecule type" value="Genomic_DNA"/>
</dbReference>
<sequence>MVVAGASAGIGEGTALMFARYGCLLTLTGRDEDRLAAVVQKCVATGCPADKIITVTGDTRNSSVLQSIVDRTVETFGRIDILVNNAGTIHYTRLLDTTSDQYDDMMNVNMKAVFLLSQIAIPHLIKTKGTIVNVSSICGQRSMPEVGVYCMSKAALDMFTQCLALEVAPQGVRVNSVNPGTVVSLLARRGLGLNDEEYAKGAKHPLGGVGQPDDVANTIAFLASDMARFITGQLVFVDGGRHCISAGLTTKVK</sequence>
<dbReference type="Gene3D" id="3.40.50.720">
    <property type="entry name" value="NAD(P)-binding Rossmann-like Domain"/>
    <property type="match status" value="1"/>
</dbReference>
<evidence type="ECO:0000313" key="3">
    <source>
        <dbReference type="Proteomes" id="UP000245119"/>
    </source>
</evidence>
<dbReference type="PANTHER" id="PTHR43975">
    <property type="entry name" value="ZGC:101858"/>
    <property type="match status" value="1"/>
</dbReference>